<dbReference type="InterPro" id="IPR039446">
    <property type="entry name" value="DauR-like"/>
</dbReference>
<dbReference type="PANTHER" id="PTHR35568:SF1">
    <property type="entry name" value="TRANSCRIPTIONAL REGULATOR DAUR"/>
    <property type="match status" value="1"/>
</dbReference>
<evidence type="ECO:0000259" key="1">
    <source>
        <dbReference type="Pfam" id="PF13309"/>
    </source>
</evidence>
<accession>A0A2P2C469</accession>
<protein>
    <recommendedName>
        <fullName evidence="1">Transcriptional regulator DauR-like HTH domain-containing protein</fullName>
    </recommendedName>
</protein>
<dbReference type="EMBL" id="CZKA01000030">
    <property type="protein sequence ID" value="CUR56781.1"/>
    <property type="molecule type" value="Genomic_DNA"/>
</dbReference>
<proteinExistence type="predicted"/>
<dbReference type="Pfam" id="PF13309">
    <property type="entry name" value="HTH_22"/>
    <property type="match status" value="1"/>
</dbReference>
<gene>
    <name evidence="2" type="ORF">NOCA2360054</name>
</gene>
<feature type="domain" description="Transcriptional regulator DauR-like HTH" evidence="1">
    <location>
        <begin position="56"/>
        <end position="117"/>
    </location>
</feature>
<dbReference type="PANTHER" id="PTHR35568">
    <property type="entry name" value="TRANSCRIPTIONAL REGULATOR DAUR"/>
    <property type="match status" value="1"/>
</dbReference>
<organism evidence="2">
    <name type="scientific">metagenome</name>
    <dbReference type="NCBI Taxonomy" id="256318"/>
    <lineage>
        <taxon>unclassified sequences</taxon>
        <taxon>metagenomes</taxon>
    </lineage>
</organism>
<dbReference type="InterPro" id="IPR039445">
    <property type="entry name" value="DauR-like_HTH"/>
</dbReference>
<name>A0A2P2C469_9ZZZZ</name>
<evidence type="ECO:0000313" key="2">
    <source>
        <dbReference type="EMBL" id="CUR56781.1"/>
    </source>
</evidence>
<reference evidence="2" key="1">
    <citation type="submission" date="2015-08" db="EMBL/GenBank/DDBJ databases">
        <authorList>
            <person name="Babu N.S."/>
            <person name="Beckwith C.J."/>
            <person name="Beseler K.G."/>
            <person name="Brison A."/>
            <person name="Carone J.V."/>
            <person name="Caskin T.P."/>
            <person name="Diamond M."/>
            <person name="Durham M.E."/>
            <person name="Foxe J.M."/>
            <person name="Go M."/>
            <person name="Henderson B.A."/>
            <person name="Jones I.B."/>
            <person name="McGettigan J.A."/>
            <person name="Micheletti S.J."/>
            <person name="Nasrallah M.E."/>
            <person name="Ortiz D."/>
            <person name="Piller C.R."/>
            <person name="Privatt S.R."/>
            <person name="Schneider S.L."/>
            <person name="Sharp S."/>
            <person name="Smith T.C."/>
            <person name="Stanton J.D."/>
            <person name="Ullery H.E."/>
            <person name="Wilson R.J."/>
            <person name="Serrano M.G."/>
            <person name="Buck G."/>
            <person name="Lee V."/>
            <person name="Wang Y."/>
            <person name="Carvalho R."/>
            <person name="Voegtly L."/>
            <person name="Shi R."/>
            <person name="Duckworth R."/>
            <person name="Johnson A."/>
            <person name="Loviza R."/>
            <person name="Walstead R."/>
            <person name="Shah Z."/>
            <person name="Kiflezghi M."/>
            <person name="Wade K."/>
            <person name="Ball S.L."/>
            <person name="Bradley K.W."/>
            <person name="Asai D.J."/>
            <person name="Bowman C.A."/>
            <person name="Russell D.A."/>
            <person name="Pope W.H."/>
            <person name="Jacobs-Sera D."/>
            <person name="Hendrix R.W."/>
            <person name="Hatfull G.F."/>
        </authorList>
    </citation>
    <scope>NUCLEOTIDE SEQUENCE</scope>
</reference>
<sequence>MSDDAVGRLLEAIKPLLTRIDATVVAAQDAAADDVPLRWDGVTVGAIRLATAIEGLDALINQVELEFDSTLRDLARADKQEAVRLLEARGAFEFRGSVERVAANLGVTRFTIYNYLNRNKADRH</sequence>
<dbReference type="AlphaFoldDB" id="A0A2P2C469"/>